<dbReference type="EMBL" id="CM047747">
    <property type="protein sequence ID" value="KAJ0017184.1"/>
    <property type="molecule type" value="Genomic_DNA"/>
</dbReference>
<proteinExistence type="predicted"/>
<keyword evidence="2" id="KW-1185">Reference proteome</keyword>
<dbReference type="Proteomes" id="UP001163603">
    <property type="component" value="Chromosome 12"/>
</dbReference>
<reference evidence="2" key="1">
    <citation type="journal article" date="2023" name="G3 (Bethesda)">
        <title>Genome assembly and association tests identify interacting loci associated with vigor, precocity, and sex in interspecific pistachio rootstocks.</title>
        <authorList>
            <person name="Palmer W."/>
            <person name="Jacygrad E."/>
            <person name="Sagayaradj S."/>
            <person name="Cavanaugh K."/>
            <person name="Han R."/>
            <person name="Bertier L."/>
            <person name="Beede B."/>
            <person name="Kafkas S."/>
            <person name="Golino D."/>
            <person name="Preece J."/>
            <person name="Michelmore R."/>
        </authorList>
    </citation>
    <scope>NUCLEOTIDE SEQUENCE [LARGE SCALE GENOMIC DNA]</scope>
</reference>
<gene>
    <name evidence="1" type="ORF">Pint_10705</name>
</gene>
<accession>A0ACC0XFW8</accession>
<protein>
    <submittedName>
        <fullName evidence="1">Uncharacterized protein</fullName>
    </submittedName>
</protein>
<evidence type="ECO:0000313" key="2">
    <source>
        <dbReference type="Proteomes" id="UP001163603"/>
    </source>
</evidence>
<organism evidence="1 2">
    <name type="scientific">Pistacia integerrima</name>
    <dbReference type="NCBI Taxonomy" id="434235"/>
    <lineage>
        <taxon>Eukaryota</taxon>
        <taxon>Viridiplantae</taxon>
        <taxon>Streptophyta</taxon>
        <taxon>Embryophyta</taxon>
        <taxon>Tracheophyta</taxon>
        <taxon>Spermatophyta</taxon>
        <taxon>Magnoliopsida</taxon>
        <taxon>eudicotyledons</taxon>
        <taxon>Gunneridae</taxon>
        <taxon>Pentapetalae</taxon>
        <taxon>rosids</taxon>
        <taxon>malvids</taxon>
        <taxon>Sapindales</taxon>
        <taxon>Anacardiaceae</taxon>
        <taxon>Pistacia</taxon>
    </lineage>
</organism>
<name>A0ACC0XFW8_9ROSI</name>
<evidence type="ECO:0000313" key="1">
    <source>
        <dbReference type="EMBL" id="KAJ0017184.1"/>
    </source>
</evidence>
<sequence length="115" mass="13741">MLQGDRTKNVGVIDSEYVVHQGIQTLGGGPPVKKATKREELIKLRLYNIELGRFHELPLRFLYTLYNLNAQIRRQSTWELQTFKKRWNKAVEEDKAWVDPFRRSSRRRKESRQVQ</sequence>
<comment type="caution">
    <text evidence="1">The sequence shown here is derived from an EMBL/GenBank/DDBJ whole genome shotgun (WGS) entry which is preliminary data.</text>
</comment>